<dbReference type="InterPro" id="IPR002126">
    <property type="entry name" value="Cadherin-like_dom"/>
</dbReference>
<dbReference type="CDD" id="cd11304">
    <property type="entry name" value="Cadherin_repeat"/>
    <property type="match status" value="3"/>
</dbReference>
<name>A0A5K3FL04_MESCO</name>
<dbReference type="SUPFAM" id="SSF49313">
    <property type="entry name" value="Cadherin-like"/>
    <property type="match status" value="3"/>
</dbReference>
<dbReference type="PROSITE" id="PS00232">
    <property type="entry name" value="CADHERIN_1"/>
    <property type="match status" value="2"/>
</dbReference>
<dbReference type="InterPro" id="IPR020894">
    <property type="entry name" value="Cadherin_CS"/>
</dbReference>
<feature type="domain" description="Cadherin" evidence="10">
    <location>
        <begin position="217"/>
        <end position="336"/>
    </location>
</feature>
<evidence type="ECO:0000256" key="9">
    <source>
        <dbReference type="SAM" id="Phobius"/>
    </source>
</evidence>
<dbReference type="SMART" id="SM00112">
    <property type="entry name" value="CA"/>
    <property type="match status" value="3"/>
</dbReference>
<accession>A0A5K3FL04</accession>
<evidence type="ECO:0000256" key="4">
    <source>
        <dbReference type="ARBA" id="ARBA00022837"/>
    </source>
</evidence>
<keyword evidence="6 9" id="KW-0472">Membrane</keyword>
<evidence type="ECO:0000313" key="11">
    <source>
        <dbReference type="WBParaSite" id="MCU_008156-RB"/>
    </source>
</evidence>
<keyword evidence="3" id="KW-0677">Repeat</keyword>
<evidence type="ECO:0000259" key="10">
    <source>
        <dbReference type="PROSITE" id="PS50268"/>
    </source>
</evidence>
<dbReference type="FunFam" id="2.60.40.60:FF:000020">
    <property type="entry name" value="Dachsous cadherin-related 1b"/>
    <property type="match status" value="1"/>
</dbReference>
<proteinExistence type="predicted"/>
<dbReference type="Gene3D" id="2.60.40.60">
    <property type="entry name" value="Cadherins"/>
    <property type="match status" value="3"/>
</dbReference>
<evidence type="ECO:0000256" key="3">
    <source>
        <dbReference type="ARBA" id="ARBA00022737"/>
    </source>
</evidence>
<evidence type="ECO:0000256" key="6">
    <source>
        <dbReference type="ARBA" id="ARBA00023136"/>
    </source>
</evidence>
<dbReference type="GO" id="GO:0005886">
    <property type="term" value="C:plasma membrane"/>
    <property type="evidence" value="ECO:0007669"/>
    <property type="project" value="InterPro"/>
</dbReference>
<evidence type="ECO:0000256" key="2">
    <source>
        <dbReference type="ARBA" id="ARBA00022692"/>
    </source>
</evidence>
<feature type="transmembrane region" description="Helical" evidence="9">
    <location>
        <begin position="342"/>
        <end position="364"/>
    </location>
</feature>
<feature type="region of interest" description="Disordered" evidence="8">
    <location>
        <begin position="567"/>
        <end position="610"/>
    </location>
</feature>
<keyword evidence="2 9" id="KW-0812">Transmembrane</keyword>
<comment type="subcellular location">
    <subcellularLocation>
        <location evidence="1">Membrane</location>
    </subcellularLocation>
</comment>
<keyword evidence="4 7" id="KW-0106">Calcium</keyword>
<dbReference type="Pfam" id="PF00028">
    <property type="entry name" value="Cadherin"/>
    <property type="match status" value="3"/>
</dbReference>
<feature type="domain" description="Cadherin" evidence="10">
    <location>
        <begin position="2"/>
        <end position="96"/>
    </location>
</feature>
<dbReference type="AlphaFoldDB" id="A0A5K3FL04"/>
<keyword evidence="5 9" id="KW-1133">Transmembrane helix</keyword>
<evidence type="ECO:0000256" key="8">
    <source>
        <dbReference type="SAM" id="MobiDB-lite"/>
    </source>
</evidence>
<feature type="domain" description="Cadherin" evidence="10">
    <location>
        <begin position="104"/>
        <end position="209"/>
    </location>
</feature>
<dbReference type="WBParaSite" id="MCU_008156-RB">
    <property type="protein sequence ID" value="MCU_008156-RB"/>
    <property type="gene ID" value="MCU_008156"/>
</dbReference>
<evidence type="ECO:0000256" key="7">
    <source>
        <dbReference type="PROSITE-ProRule" id="PRU00043"/>
    </source>
</evidence>
<protein>
    <submittedName>
        <fullName evidence="11">Cadherin domain-containing protein</fullName>
    </submittedName>
</protein>
<dbReference type="PANTHER" id="PTHR24026:SF133">
    <property type="entry name" value="CADHERIN-RELATED FAMILY MEMBER 2"/>
    <property type="match status" value="1"/>
</dbReference>
<dbReference type="PANTHER" id="PTHR24026">
    <property type="entry name" value="FAT ATYPICAL CADHERIN-RELATED"/>
    <property type="match status" value="1"/>
</dbReference>
<dbReference type="GO" id="GO:0005509">
    <property type="term" value="F:calcium ion binding"/>
    <property type="evidence" value="ECO:0007669"/>
    <property type="project" value="UniProtKB-UniRule"/>
</dbReference>
<dbReference type="PROSITE" id="PS50268">
    <property type="entry name" value="CADHERIN_2"/>
    <property type="match status" value="3"/>
</dbReference>
<dbReference type="PRINTS" id="PR00205">
    <property type="entry name" value="CADHERIN"/>
</dbReference>
<sequence>MAHDDDHSAQLEYSLTGGGERYFRIEPGTGKITTLERDESSRLDREMTQEVTFFVLVKDAKTKEVPSKADAPSVVHTATTTVTVELMDENDNAPSFTDLGPFHLSENYPKHSKLNGHLHAEDPDQGLNGKVKYSLQDVWDTNTHIRKHKLFQLDETTGTLRALEPLDREQTKEYTLRVVACDMAPRDSRCTYTNVSVSVVDVNDNSPEWLFPVGGGAEGAESVNITSDAVAGQVVAQLVAHDRDDGSNGQVRYSLHDPHSQVAFAVNSTTGQVTVANRYYAGVIDANGQQSQQHQQPTLNPGVYRLRIRASDMGHPPRYSDTWLTIRVVGANSGIFSIQTGIVIILVVVTLVIAVSLIAVIICIRRQNTSCKPPGRSGSTSGCYSSKVRHQHSTPCHAPSYVLPPSYPHSEYPTFFKQNGGGPAYVLAKTAGSVCSSDQCEGSAGGVCPITEMGVTEFYAPYGLVTSSGLSEEQVRFLDVDTAAGGAAYLSFARSNPEGPASPSVRLVNAYPITYNTCDSTGQLPTTSGAGMLKFRQTSGSPEFLYSSHPNGEEVFELPECPVSGGLSSQYSGTHHVHPHRHPVSPSEQFEGGSADSGRGVSEDEPPPPHIIQCNGSSDCLPPSNTSTFFCQGSGSLVTTKNYVVGCGTPLKEDRTSSGGDCVG</sequence>
<evidence type="ECO:0000256" key="1">
    <source>
        <dbReference type="ARBA" id="ARBA00004370"/>
    </source>
</evidence>
<reference evidence="11" key="1">
    <citation type="submission" date="2019-11" db="UniProtKB">
        <authorList>
            <consortium name="WormBaseParasite"/>
        </authorList>
    </citation>
    <scope>IDENTIFICATION</scope>
</reference>
<dbReference type="InterPro" id="IPR015919">
    <property type="entry name" value="Cadherin-like_sf"/>
</dbReference>
<organism evidence="11">
    <name type="scientific">Mesocestoides corti</name>
    <name type="common">Flatworm</name>
    <dbReference type="NCBI Taxonomy" id="53468"/>
    <lineage>
        <taxon>Eukaryota</taxon>
        <taxon>Metazoa</taxon>
        <taxon>Spiralia</taxon>
        <taxon>Lophotrochozoa</taxon>
        <taxon>Platyhelminthes</taxon>
        <taxon>Cestoda</taxon>
        <taxon>Eucestoda</taxon>
        <taxon>Cyclophyllidea</taxon>
        <taxon>Mesocestoididae</taxon>
        <taxon>Mesocestoides</taxon>
    </lineage>
</organism>
<evidence type="ECO:0000256" key="5">
    <source>
        <dbReference type="ARBA" id="ARBA00022989"/>
    </source>
</evidence>
<dbReference type="GO" id="GO:0007156">
    <property type="term" value="P:homophilic cell adhesion via plasma membrane adhesion molecules"/>
    <property type="evidence" value="ECO:0007669"/>
    <property type="project" value="InterPro"/>
</dbReference>